<evidence type="ECO:0000256" key="6">
    <source>
        <dbReference type="ARBA" id="ARBA00022692"/>
    </source>
</evidence>
<dbReference type="Gene3D" id="6.10.340.10">
    <property type="match status" value="1"/>
</dbReference>
<dbReference type="InterPro" id="IPR036097">
    <property type="entry name" value="HisK_dim/P_sf"/>
</dbReference>
<evidence type="ECO:0000256" key="9">
    <source>
        <dbReference type="ARBA" id="ARBA00023012"/>
    </source>
</evidence>
<dbReference type="CDD" id="cd00075">
    <property type="entry name" value="HATPase"/>
    <property type="match status" value="1"/>
</dbReference>
<feature type="transmembrane region" description="Helical" evidence="11">
    <location>
        <begin position="12"/>
        <end position="37"/>
    </location>
</feature>
<accession>A0A975LC95</accession>
<dbReference type="InterPro" id="IPR003660">
    <property type="entry name" value="HAMP_dom"/>
</dbReference>
<protein>
    <recommendedName>
        <fullName evidence="3">histidine kinase</fullName>
        <ecNumber evidence="3">2.7.13.3</ecNumber>
    </recommendedName>
</protein>
<evidence type="ECO:0000256" key="11">
    <source>
        <dbReference type="SAM" id="Phobius"/>
    </source>
</evidence>
<keyword evidence="9" id="KW-0902">Two-component regulatory system</keyword>
<dbReference type="PANTHER" id="PTHR45436">
    <property type="entry name" value="SENSOR HISTIDINE KINASE YKOH"/>
    <property type="match status" value="1"/>
</dbReference>
<evidence type="ECO:0000256" key="8">
    <source>
        <dbReference type="ARBA" id="ARBA00022989"/>
    </source>
</evidence>
<dbReference type="SMART" id="SM00388">
    <property type="entry name" value="HisKA"/>
    <property type="match status" value="1"/>
</dbReference>
<feature type="domain" description="Histidine kinase" evidence="12">
    <location>
        <begin position="152"/>
        <end position="370"/>
    </location>
</feature>
<dbReference type="KEGG" id="nec:KGD82_08720"/>
<evidence type="ECO:0000256" key="2">
    <source>
        <dbReference type="ARBA" id="ARBA00004236"/>
    </source>
</evidence>
<dbReference type="Pfam" id="PF02518">
    <property type="entry name" value="HATPase_c"/>
    <property type="match status" value="1"/>
</dbReference>
<dbReference type="Gene3D" id="1.10.287.130">
    <property type="match status" value="1"/>
</dbReference>
<dbReference type="PRINTS" id="PR00344">
    <property type="entry name" value="BCTRLSENSOR"/>
</dbReference>
<evidence type="ECO:0000259" key="13">
    <source>
        <dbReference type="PROSITE" id="PS50885"/>
    </source>
</evidence>
<evidence type="ECO:0000256" key="3">
    <source>
        <dbReference type="ARBA" id="ARBA00012438"/>
    </source>
</evidence>
<evidence type="ECO:0000313" key="14">
    <source>
        <dbReference type="EMBL" id="QVJ02521.1"/>
    </source>
</evidence>
<dbReference type="GO" id="GO:0005886">
    <property type="term" value="C:plasma membrane"/>
    <property type="evidence" value="ECO:0007669"/>
    <property type="project" value="UniProtKB-SubCell"/>
</dbReference>
<evidence type="ECO:0000256" key="4">
    <source>
        <dbReference type="ARBA" id="ARBA00022553"/>
    </source>
</evidence>
<dbReference type="PANTHER" id="PTHR45436:SF5">
    <property type="entry name" value="SENSOR HISTIDINE KINASE TRCS"/>
    <property type="match status" value="1"/>
</dbReference>
<keyword evidence="10 11" id="KW-0472">Membrane</keyword>
<dbReference type="SMART" id="SM00387">
    <property type="entry name" value="HATPase_c"/>
    <property type="match status" value="1"/>
</dbReference>
<dbReference type="EC" id="2.7.13.3" evidence="3"/>
<dbReference type="InterPro" id="IPR004358">
    <property type="entry name" value="Sig_transdc_His_kin-like_C"/>
</dbReference>
<dbReference type="InterPro" id="IPR036890">
    <property type="entry name" value="HATPase_C_sf"/>
</dbReference>
<keyword evidence="5" id="KW-0808">Transferase</keyword>
<evidence type="ECO:0000259" key="12">
    <source>
        <dbReference type="PROSITE" id="PS50109"/>
    </source>
</evidence>
<dbReference type="SUPFAM" id="SSF47384">
    <property type="entry name" value="Homodimeric domain of signal transducing histidine kinase"/>
    <property type="match status" value="1"/>
</dbReference>
<reference evidence="14" key="1">
    <citation type="submission" date="2021-05" db="EMBL/GenBank/DDBJ databases">
        <authorList>
            <person name="Kaiqin L."/>
            <person name="Jian G."/>
        </authorList>
    </citation>
    <scope>NUCLEOTIDE SEQUENCE</scope>
    <source>
        <strain evidence="14">HDS5</strain>
    </source>
</reference>
<organism evidence="14 15">
    <name type="scientific">Nocardiopsis eucommiae</name>
    <dbReference type="NCBI Taxonomy" id="2831970"/>
    <lineage>
        <taxon>Bacteria</taxon>
        <taxon>Bacillati</taxon>
        <taxon>Actinomycetota</taxon>
        <taxon>Actinomycetes</taxon>
        <taxon>Streptosporangiales</taxon>
        <taxon>Nocardiopsidaceae</taxon>
        <taxon>Nocardiopsis</taxon>
    </lineage>
</organism>
<dbReference type="SUPFAM" id="SSF55874">
    <property type="entry name" value="ATPase domain of HSP90 chaperone/DNA topoisomerase II/histidine kinase"/>
    <property type="match status" value="1"/>
</dbReference>
<dbReference type="InterPro" id="IPR003594">
    <property type="entry name" value="HATPase_dom"/>
</dbReference>
<keyword evidence="7 14" id="KW-0418">Kinase</keyword>
<keyword evidence="8 11" id="KW-1133">Transmembrane helix</keyword>
<dbReference type="GO" id="GO:0000155">
    <property type="term" value="F:phosphorelay sensor kinase activity"/>
    <property type="evidence" value="ECO:0007669"/>
    <property type="project" value="InterPro"/>
</dbReference>
<comment type="catalytic activity">
    <reaction evidence="1">
        <text>ATP + protein L-histidine = ADP + protein N-phospho-L-histidine.</text>
        <dbReference type="EC" id="2.7.13.3"/>
    </reaction>
</comment>
<dbReference type="Pfam" id="PF00512">
    <property type="entry name" value="HisKA"/>
    <property type="match status" value="1"/>
</dbReference>
<dbReference type="CDD" id="cd00082">
    <property type="entry name" value="HisKA"/>
    <property type="match status" value="1"/>
</dbReference>
<evidence type="ECO:0000256" key="1">
    <source>
        <dbReference type="ARBA" id="ARBA00000085"/>
    </source>
</evidence>
<keyword evidence="15" id="KW-1185">Reference proteome</keyword>
<dbReference type="Proteomes" id="UP000682416">
    <property type="component" value="Chromosome"/>
</dbReference>
<dbReference type="AlphaFoldDB" id="A0A975LC95"/>
<name>A0A975LC95_9ACTN</name>
<sequence length="375" mass="39614">MNGVRVRVSARLRLTLGYAGFLVVAGLAVLAGVYVVLRYVPDYPLTAANPSDLGQPIAARAQILEAVVRVSGGVLLVLAVIGLVGGWYLAGWVLRPLNRINEAVLAAATGRLGHRVALSGRNDEFRQLADAFDHMLDRLQDAFEAQERFAANASHELRTPLAVNATLLDVARRDPEGQDHPRLLERLDLTNARAIALTEALLRLADANAVTAVSAPADLAEIAREVAAETAEEARQAGVRLDHALSPAPVVGDTALLTQLTENLVRNALRHNLQGPGGTAHVTTDRDPRTGGVVLRVENTGPVYTPEAAARLHEPFLRGAGRVGTGQGHGLGLALVARVAQVHGGTLDLRPRGADQGGGLTVTVTLPARDTRQSS</sequence>
<dbReference type="SUPFAM" id="SSF158472">
    <property type="entry name" value="HAMP domain-like"/>
    <property type="match status" value="1"/>
</dbReference>
<dbReference type="SMART" id="SM00304">
    <property type="entry name" value="HAMP"/>
    <property type="match status" value="1"/>
</dbReference>
<dbReference type="InterPro" id="IPR005467">
    <property type="entry name" value="His_kinase_dom"/>
</dbReference>
<comment type="subcellular location">
    <subcellularLocation>
        <location evidence="2">Cell membrane</location>
    </subcellularLocation>
</comment>
<evidence type="ECO:0000256" key="7">
    <source>
        <dbReference type="ARBA" id="ARBA00022777"/>
    </source>
</evidence>
<dbReference type="Gene3D" id="3.30.565.10">
    <property type="entry name" value="Histidine kinase-like ATPase, C-terminal domain"/>
    <property type="match status" value="1"/>
</dbReference>
<dbReference type="CDD" id="cd06225">
    <property type="entry name" value="HAMP"/>
    <property type="match status" value="1"/>
</dbReference>
<dbReference type="PROSITE" id="PS50109">
    <property type="entry name" value="HIS_KIN"/>
    <property type="match status" value="1"/>
</dbReference>
<feature type="transmembrane region" description="Helical" evidence="11">
    <location>
        <begin position="74"/>
        <end position="94"/>
    </location>
</feature>
<keyword evidence="6 11" id="KW-0812">Transmembrane</keyword>
<dbReference type="InterPro" id="IPR050428">
    <property type="entry name" value="TCS_sensor_his_kinase"/>
</dbReference>
<evidence type="ECO:0000256" key="10">
    <source>
        <dbReference type="ARBA" id="ARBA00023136"/>
    </source>
</evidence>
<dbReference type="InterPro" id="IPR003661">
    <property type="entry name" value="HisK_dim/P_dom"/>
</dbReference>
<keyword evidence="4" id="KW-0597">Phosphoprotein</keyword>
<dbReference type="PROSITE" id="PS50885">
    <property type="entry name" value="HAMP"/>
    <property type="match status" value="1"/>
</dbReference>
<gene>
    <name evidence="14" type="ORF">KGD82_08720</name>
</gene>
<proteinExistence type="predicted"/>
<dbReference type="Pfam" id="PF00672">
    <property type="entry name" value="HAMP"/>
    <property type="match status" value="1"/>
</dbReference>
<evidence type="ECO:0000313" key="15">
    <source>
        <dbReference type="Proteomes" id="UP000682416"/>
    </source>
</evidence>
<dbReference type="EMBL" id="CP074402">
    <property type="protein sequence ID" value="QVJ02521.1"/>
    <property type="molecule type" value="Genomic_DNA"/>
</dbReference>
<feature type="domain" description="HAMP" evidence="13">
    <location>
        <begin position="91"/>
        <end position="144"/>
    </location>
</feature>
<evidence type="ECO:0000256" key="5">
    <source>
        <dbReference type="ARBA" id="ARBA00022679"/>
    </source>
</evidence>